<dbReference type="PANTHER" id="PTHR30411">
    <property type="entry name" value="CYTOPLASMIC PROTEIN"/>
    <property type="match status" value="1"/>
</dbReference>
<evidence type="ECO:0000313" key="6">
    <source>
        <dbReference type="EMBL" id="MEA5122473.1"/>
    </source>
</evidence>
<dbReference type="EMBL" id="LXNG01000012">
    <property type="protein sequence ID" value="OAG68008.1"/>
    <property type="molecule type" value="Genomic_DNA"/>
</dbReference>
<dbReference type="GO" id="GO:0016829">
    <property type="term" value="F:lyase activity"/>
    <property type="evidence" value="ECO:0007669"/>
    <property type="project" value="UniProtKB-KW"/>
</dbReference>
<dbReference type="OrthoDB" id="9809296at2"/>
<dbReference type="SUPFAM" id="SSF55826">
    <property type="entry name" value="YbaK/ProRS associated domain"/>
    <property type="match status" value="1"/>
</dbReference>
<evidence type="ECO:0000256" key="4">
    <source>
        <dbReference type="PIRNR" id="PIRNR006181"/>
    </source>
</evidence>
<evidence type="ECO:0000256" key="1">
    <source>
        <dbReference type="ARBA" id="ARBA00009798"/>
    </source>
</evidence>
<evidence type="ECO:0000313" key="8">
    <source>
        <dbReference type="Proteomes" id="UP000077659"/>
    </source>
</evidence>
<reference evidence="6 9" key="2">
    <citation type="submission" date="2023-12" db="EMBL/GenBank/DDBJ databases">
        <title>Genome sequencing of Xanthomonas floridensis.</title>
        <authorList>
            <person name="Greer S."/>
            <person name="Harrison J."/>
            <person name="Grant M."/>
            <person name="Vicente J."/>
            <person name="Studholme D."/>
        </authorList>
    </citation>
    <scope>NUCLEOTIDE SEQUENCE [LARGE SCALE GENOMIC DNA]</scope>
    <source>
        <strain evidence="6 9">WHRI 8848</strain>
    </source>
</reference>
<dbReference type="GO" id="GO:0006412">
    <property type="term" value="P:translation"/>
    <property type="evidence" value="ECO:0007669"/>
    <property type="project" value="UniProtKB-KW"/>
</dbReference>
<dbReference type="GO" id="GO:0002161">
    <property type="term" value="F:aminoacyl-tRNA deacylase activity"/>
    <property type="evidence" value="ECO:0007669"/>
    <property type="project" value="InterPro"/>
</dbReference>
<evidence type="ECO:0000313" key="7">
    <source>
        <dbReference type="EMBL" id="OAG68008.1"/>
    </source>
</evidence>
<keyword evidence="2 4" id="KW-0648">Protein biosynthesis</keyword>
<comment type="similarity">
    <text evidence="1 4">Belongs to the prolyl-tRNA editing family. YbaK/EbsC subfamily.</text>
</comment>
<name>A0A1A9MCT9_9XANT</name>
<dbReference type="EC" id="4.2.-.-" evidence="4"/>
<dbReference type="EMBL" id="JAYFSO010000001">
    <property type="protein sequence ID" value="MEA5122473.1"/>
    <property type="molecule type" value="Genomic_DNA"/>
</dbReference>
<dbReference type="NCBIfam" id="TIGR00011">
    <property type="entry name" value="YbaK_EbsC"/>
    <property type="match status" value="1"/>
</dbReference>
<proteinExistence type="inferred from homology"/>
<dbReference type="PIRSF" id="PIRSF006181">
    <property type="entry name" value="EbsC_YbaK"/>
    <property type="match status" value="1"/>
</dbReference>
<dbReference type="CDD" id="cd00002">
    <property type="entry name" value="YbaK_deacylase"/>
    <property type="match status" value="1"/>
</dbReference>
<dbReference type="InterPro" id="IPR036754">
    <property type="entry name" value="YbaK/aa-tRNA-synt-asso_dom_sf"/>
</dbReference>
<protein>
    <recommendedName>
        <fullName evidence="4">Cys-tRNA(Pro)/Cys-tRNA(Cys) deacylase</fullName>
        <ecNumber evidence="4">4.2.-.-</ecNumber>
    </recommendedName>
</protein>
<dbReference type="Proteomes" id="UP000077659">
    <property type="component" value="Unassembled WGS sequence"/>
</dbReference>
<dbReference type="Proteomes" id="UP001303614">
    <property type="component" value="Unassembled WGS sequence"/>
</dbReference>
<dbReference type="AlphaFoldDB" id="A0A1A9MCT9"/>
<keyword evidence="9" id="KW-1185">Reference proteome</keyword>
<organism evidence="7 8">
    <name type="scientific">Xanthomonas floridensis</name>
    <dbReference type="NCBI Taxonomy" id="1843580"/>
    <lineage>
        <taxon>Bacteria</taxon>
        <taxon>Pseudomonadati</taxon>
        <taxon>Pseudomonadota</taxon>
        <taxon>Gammaproteobacteria</taxon>
        <taxon>Lysobacterales</taxon>
        <taxon>Lysobacteraceae</taxon>
        <taxon>Xanthomonas</taxon>
    </lineage>
</organism>
<dbReference type="InterPro" id="IPR004369">
    <property type="entry name" value="Prolyl-tRNA_editing_YbaK/EbsC"/>
</dbReference>
<reference evidence="7 8" key="1">
    <citation type="submission" date="2016-05" db="EMBL/GenBank/DDBJ databases">
        <title>Pathogenic, phenotypic and molecular characterisation of Xanthomonas nasturtii sp. nov. and Xanthomonas floridensis sp. nov., new species of Xanthomonas associated with watercress production in Florida.</title>
        <authorList>
            <person name="Vicente J.G."/>
            <person name="Rothwell S."/>
            <person name="Holub E.B."/>
            <person name="Studholme D.J."/>
        </authorList>
    </citation>
    <scope>NUCLEOTIDE SEQUENCE [LARGE SCALE GENOMIC DNA]</scope>
    <source>
        <strain evidence="7 8">WHRI 8848</strain>
    </source>
</reference>
<dbReference type="InterPro" id="IPR007214">
    <property type="entry name" value="YbaK/aa-tRNA-synth-assoc-dom"/>
</dbReference>
<evidence type="ECO:0000259" key="5">
    <source>
        <dbReference type="Pfam" id="PF04073"/>
    </source>
</evidence>
<dbReference type="RefSeq" id="WP_064508627.1">
    <property type="nucleotide sequence ID" value="NZ_JAYFSN010000004.1"/>
</dbReference>
<keyword evidence="3 4" id="KW-0456">Lyase</keyword>
<comment type="caution">
    <text evidence="7">The sequence shown here is derived from an EMBL/GenBank/DDBJ whole genome shotgun (WGS) entry which is preliminary data.</text>
</comment>
<evidence type="ECO:0000256" key="3">
    <source>
        <dbReference type="ARBA" id="ARBA00023239"/>
    </source>
</evidence>
<dbReference type="PANTHER" id="PTHR30411:SF0">
    <property type="entry name" value="CYS-TRNA(PRO)_CYS-TRNA(CYS) DEACYLASE YBAK"/>
    <property type="match status" value="1"/>
</dbReference>
<sequence>MSKATRATRALDAAGVAYLLHPYHYHADADAKGLQAATALGLAPQTVLKTLMTWVDDQAMCVVIPCDRRLSLKKLASAQGGKSARMMDVADAERRTGYKVGGISPLGQQRQAPVLVEATALDAPALWINAGQRGLLLELPGEQLLQALSARACTLCE</sequence>
<evidence type="ECO:0000313" key="9">
    <source>
        <dbReference type="Proteomes" id="UP001303614"/>
    </source>
</evidence>
<gene>
    <name evidence="6" type="primary">ybaK</name>
    <name evidence="7" type="ORF">A7D17_02235</name>
    <name evidence="6" type="ORF">VB146_01050</name>
</gene>
<feature type="domain" description="YbaK/aminoacyl-tRNA synthetase-associated" evidence="5">
    <location>
        <begin position="35"/>
        <end position="145"/>
    </location>
</feature>
<dbReference type="STRING" id="1843580.A7D17_02235"/>
<evidence type="ECO:0000256" key="2">
    <source>
        <dbReference type="ARBA" id="ARBA00022917"/>
    </source>
</evidence>
<dbReference type="Gene3D" id="3.90.960.10">
    <property type="entry name" value="YbaK/aminoacyl-tRNA synthetase-associated domain"/>
    <property type="match status" value="1"/>
</dbReference>
<dbReference type="Pfam" id="PF04073">
    <property type="entry name" value="tRNA_edit"/>
    <property type="match status" value="1"/>
</dbReference>
<accession>A0A1A9MCT9</accession>